<dbReference type="AlphaFoldDB" id="A0A2T5JGZ3"/>
<reference evidence="1 2" key="1">
    <citation type="submission" date="2018-04" db="EMBL/GenBank/DDBJ databases">
        <title>Genomic Encyclopedia of Archaeal and Bacterial Type Strains, Phase II (KMG-II): from individual species to whole genera.</title>
        <authorList>
            <person name="Goeker M."/>
        </authorList>
    </citation>
    <scope>NUCLEOTIDE SEQUENCE [LARGE SCALE GENOMIC DNA]</scope>
    <source>
        <strain evidence="1 2">DSM 26809</strain>
    </source>
</reference>
<dbReference type="SUPFAM" id="SSF52833">
    <property type="entry name" value="Thioredoxin-like"/>
    <property type="match status" value="1"/>
</dbReference>
<dbReference type="CDD" id="cd02980">
    <property type="entry name" value="TRX_Fd_family"/>
    <property type="match status" value="1"/>
</dbReference>
<accession>A0A2T5JGZ3</accession>
<dbReference type="RefSeq" id="WP_107827009.1">
    <property type="nucleotide sequence ID" value="NZ_CP160205.1"/>
</dbReference>
<sequence length="93" mass="10508">MSKFNAPQKVIFMCTGSKCSKRGGKDAYKTACSFLKHSPLRGEVEIIRTECTDRCDYAPVCSVQPGNKWLKEYRAKDVLQILAEMVEEGMKVK</sequence>
<evidence type="ECO:0000313" key="1">
    <source>
        <dbReference type="EMBL" id="PTR01636.1"/>
    </source>
</evidence>
<dbReference type="Pfam" id="PF01257">
    <property type="entry name" value="2Fe-2S_thioredx"/>
    <property type="match status" value="1"/>
</dbReference>
<dbReference type="Proteomes" id="UP000244168">
    <property type="component" value="Unassembled WGS sequence"/>
</dbReference>
<dbReference type="EMBL" id="QAOQ01000001">
    <property type="protein sequence ID" value="PTR01636.1"/>
    <property type="molecule type" value="Genomic_DNA"/>
</dbReference>
<gene>
    <name evidence="1" type="ORF">C8P68_101873</name>
</gene>
<name>A0A2T5JGZ3_9SPHI</name>
<organism evidence="1 2">
    <name type="scientific">Mucilaginibacter yixingensis</name>
    <dbReference type="NCBI Taxonomy" id="1295612"/>
    <lineage>
        <taxon>Bacteria</taxon>
        <taxon>Pseudomonadati</taxon>
        <taxon>Bacteroidota</taxon>
        <taxon>Sphingobacteriia</taxon>
        <taxon>Sphingobacteriales</taxon>
        <taxon>Sphingobacteriaceae</taxon>
        <taxon>Mucilaginibacter</taxon>
    </lineage>
</organism>
<proteinExistence type="predicted"/>
<dbReference type="InterPro" id="IPR036249">
    <property type="entry name" value="Thioredoxin-like_sf"/>
</dbReference>
<dbReference type="OrthoDB" id="9800692at2"/>
<evidence type="ECO:0000313" key="2">
    <source>
        <dbReference type="Proteomes" id="UP000244168"/>
    </source>
</evidence>
<protein>
    <submittedName>
        <fullName evidence="1">(2Fe-2S) ferredoxin</fullName>
    </submittedName>
</protein>
<keyword evidence="2" id="KW-1185">Reference proteome</keyword>
<dbReference type="Gene3D" id="3.40.30.10">
    <property type="entry name" value="Glutaredoxin"/>
    <property type="match status" value="1"/>
</dbReference>
<comment type="caution">
    <text evidence="1">The sequence shown here is derived from an EMBL/GenBank/DDBJ whole genome shotgun (WGS) entry which is preliminary data.</text>
</comment>